<dbReference type="SUPFAM" id="SSF46689">
    <property type="entry name" value="Homeodomain-like"/>
    <property type="match status" value="1"/>
</dbReference>
<keyword evidence="1" id="KW-0805">Transcription regulation</keyword>
<dbReference type="InterPro" id="IPR041347">
    <property type="entry name" value="MftR_C"/>
</dbReference>
<feature type="DNA-binding region" description="H-T-H motif" evidence="4">
    <location>
        <begin position="49"/>
        <end position="68"/>
    </location>
</feature>
<feature type="compositionally biased region" description="Basic and acidic residues" evidence="5">
    <location>
        <begin position="19"/>
        <end position="28"/>
    </location>
</feature>
<dbReference type="PRINTS" id="PR00455">
    <property type="entry name" value="HTHTETR"/>
</dbReference>
<dbReference type="RefSeq" id="WP_066171147.1">
    <property type="nucleotide sequence ID" value="NZ_CP136137.1"/>
</dbReference>
<dbReference type="Pfam" id="PF00440">
    <property type="entry name" value="TetR_N"/>
    <property type="match status" value="1"/>
</dbReference>
<sequence length="207" mass="23027">MSSNPTAAAPGTSPGPRPGLRERQKAQTRADIRAAALTLFTENGYEATTVAQIAEAANVSHTTFFRYFQSKEQVIISDDLDDQRDALLREVPRGLGKFAMIRELITRMYNTAMADPWASDPERHRLLHTEPALRAVYQLESDRIISTATQYLSDYLGVEHDDPHLLVFVAAVSGVMFHLADLDDPAELPLDRLMEALDMMEAGFPLP</sequence>
<dbReference type="PANTHER" id="PTHR30055">
    <property type="entry name" value="HTH-TYPE TRANSCRIPTIONAL REGULATOR RUTR"/>
    <property type="match status" value="1"/>
</dbReference>
<dbReference type="InterPro" id="IPR050109">
    <property type="entry name" value="HTH-type_TetR-like_transc_reg"/>
</dbReference>
<protein>
    <submittedName>
        <fullName evidence="7">TetR family transcriptional regulator</fullName>
    </submittedName>
</protein>
<gene>
    <name evidence="7" type="ORF">RVF87_02215</name>
</gene>
<dbReference type="Proteomes" id="UP001479933">
    <property type="component" value="Chromosome"/>
</dbReference>
<evidence type="ECO:0000259" key="6">
    <source>
        <dbReference type="PROSITE" id="PS50977"/>
    </source>
</evidence>
<dbReference type="Gene3D" id="1.10.357.10">
    <property type="entry name" value="Tetracycline Repressor, domain 2"/>
    <property type="match status" value="1"/>
</dbReference>
<dbReference type="PROSITE" id="PS50977">
    <property type="entry name" value="HTH_TETR_2"/>
    <property type="match status" value="1"/>
</dbReference>
<reference evidence="7 8" key="1">
    <citation type="journal article" date="2023" name="Virus Evol.">
        <title>Computational host range prediction-The good, the bad, and the ugly.</title>
        <authorList>
            <person name="Howell A.A."/>
            <person name="Versoza C.J."/>
            <person name="Pfeifer S.P."/>
        </authorList>
    </citation>
    <scope>NUCLEOTIDE SEQUENCE [LARGE SCALE GENOMIC DNA]</scope>
    <source>
        <strain evidence="7 8">1610/1b</strain>
    </source>
</reference>
<feature type="compositionally biased region" description="Low complexity" evidence="5">
    <location>
        <begin position="1"/>
        <end position="14"/>
    </location>
</feature>
<evidence type="ECO:0000256" key="2">
    <source>
        <dbReference type="ARBA" id="ARBA00023125"/>
    </source>
</evidence>
<dbReference type="PANTHER" id="PTHR30055:SF238">
    <property type="entry name" value="MYCOFACTOCIN BIOSYNTHESIS TRANSCRIPTIONAL REGULATOR MFTR-RELATED"/>
    <property type="match status" value="1"/>
</dbReference>
<evidence type="ECO:0000256" key="1">
    <source>
        <dbReference type="ARBA" id="ARBA00023015"/>
    </source>
</evidence>
<dbReference type="EMBL" id="CP136137">
    <property type="protein sequence ID" value="WYY07924.1"/>
    <property type="molecule type" value="Genomic_DNA"/>
</dbReference>
<name>A0ABZ2U2K9_9ACTN</name>
<dbReference type="Gene3D" id="1.10.10.60">
    <property type="entry name" value="Homeodomain-like"/>
    <property type="match status" value="1"/>
</dbReference>
<keyword evidence="2 4" id="KW-0238">DNA-binding</keyword>
<dbReference type="PROSITE" id="PS01081">
    <property type="entry name" value="HTH_TETR_1"/>
    <property type="match status" value="1"/>
</dbReference>
<organism evidence="7 8">
    <name type="scientific">Gordonia hydrophobica</name>
    <dbReference type="NCBI Taxonomy" id="40516"/>
    <lineage>
        <taxon>Bacteria</taxon>
        <taxon>Bacillati</taxon>
        <taxon>Actinomycetota</taxon>
        <taxon>Actinomycetes</taxon>
        <taxon>Mycobacteriales</taxon>
        <taxon>Gordoniaceae</taxon>
        <taxon>Gordonia</taxon>
    </lineage>
</organism>
<evidence type="ECO:0000256" key="5">
    <source>
        <dbReference type="SAM" id="MobiDB-lite"/>
    </source>
</evidence>
<dbReference type="InterPro" id="IPR001647">
    <property type="entry name" value="HTH_TetR"/>
</dbReference>
<evidence type="ECO:0000256" key="3">
    <source>
        <dbReference type="ARBA" id="ARBA00023163"/>
    </source>
</evidence>
<evidence type="ECO:0000256" key="4">
    <source>
        <dbReference type="PROSITE-ProRule" id="PRU00335"/>
    </source>
</evidence>
<dbReference type="InterPro" id="IPR009057">
    <property type="entry name" value="Homeodomain-like_sf"/>
</dbReference>
<feature type="domain" description="HTH tetR-type" evidence="6">
    <location>
        <begin position="26"/>
        <end position="86"/>
    </location>
</feature>
<keyword evidence="8" id="KW-1185">Reference proteome</keyword>
<dbReference type="InterPro" id="IPR023772">
    <property type="entry name" value="DNA-bd_HTH_TetR-type_CS"/>
</dbReference>
<keyword evidence="3" id="KW-0804">Transcription</keyword>
<evidence type="ECO:0000313" key="7">
    <source>
        <dbReference type="EMBL" id="WYY07924.1"/>
    </source>
</evidence>
<feature type="region of interest" description="Disordered" evidence="5">
    <location>
        <begin position="1"/>
        <end position="28"/>
    </location>
</feature>
<accession>A0ABZ2U2K9</accession>
<dbReference type="Pfam" id="PF17754">
    <property type="entry name" value="TetR_C_14"/>
    <property type="match status" value="1"/>
</dbReference>
<evidence type="ECO:0000313" key="8">
    <source>
        <dbReference type="Proteomes" id="UP001479933"/>
    </source>
</evidence>
<proteinExistence type="predicted"/>